<dbReference type="Pfam" id="PF09836">
    <property type="entry name" value="DUF2063"/>
    <property type="match status" value="1"/>
</dbReference>
<keyword evidence="3" id="KW-1185">Reference proteome</keyword>
<dbReference type="InterPro" id="IPR044922">
    <property type="entry name" value="DUF2063_N_sf"/>
</dbReference>
<sequence length="257" mass="27329">MSSMQQRFAAALMAPDSPLPDGLSSWNSRQPKARYDVYRNNVMMGLRRALASRFPAAERIVGEDFFAAMADTFIRAHPPRSPLLFLYGDDLPEFAAGFPPAQSVPYLPDVMRLEIARGRAYHAADAAPLDPARLAAVAPERLAELRLVFHPSTALVRSAFPVVTIWAMNAGELPAAAIAGWTPQDALVVRPHLVVEVLRLPPGGAVFLEALTDGMTLTTAAEAAMAADAAFDLAANLAGALGAGAFSAILIDQGDQP</sequence>
<feature type="domain" description="Putative DNA-binding" evidence="1">
    <location>
        <begin position="4"/>
        <end position="94"/>
    </location>
</feature>
<gene>
    <name evidence="2" type="ORF">GV68_18485</name>
</gene>
<dbReference type="EMBL" id="JOKJ01000004">
    <property type="protein sequence ID" value="KEQ09991.1"/>
    <property type="molecule type" value="Genomic_DNA"/>
</dbReference>
<comment type="caution">
    <text evidence="2">The sequence shown here is derived from an EMBL/GenBank/DDBJ whole genome shotgun (WGS) entry which is preliminary data.</text>
</comment>
<protein>
    <recommendedName>
        <fullName evidence="1">Putative DNA-binding domain-containing protein</fullName>
    </recommendedName>
</protein>
<organism evidence="2 3">
    <name type="scientific">Pseudorhizobium pelagicum</name>
    <dbReference type="NCBI Taxonomy" id="1509405"/>
    <lineage>
        <taxon>Bacteria</taxon>
        <taxon>Pseudomonadati</taxon>
        <taxon>Pseudomonadota</taxon>
        <taxon>Alphaproteobacteria</taxon>
        <taxon>Hyphomicrobiales</taxon>
        <taxon>Rhizobiaceae</taxon>
        <taxon>Rhizobium/Agrobacterium group</taxon>
        <taxon>Pseudorhizobium</taxon>
    </lineage>
</organism>
<reference evidence="2 3" key="1">
    <citation type="submission" date="2014-06" db="EMBL/GenBank/DDBJ databases">
        <title>Rhizobium pelagicum/R2-400B4.</title>
        <authorList>
            <person name="Kimes N.E."/>
            <person name="Lopez-Perez M."/>
        </authorList>
    </citation>
    <scope>NUCLEOTIDE SEQUENCE [LARGE SCALE GENOMIC DNA]</scope>
    <source>
        <strain evidence="2 3">R2-400B4</strain>
    </source>
</reference>
<dbReference type="OrthoDB" id="4146344at2"/>
<accession>A0A922TBZ8</accession>
<evidence type="ECO:0000313" key="3">
    <source>
        <dbReference type="Proteomes" id="UP000052167"/>
    </source>
</evidence>
<dbReference type="RefSeq" id="WP_037164723.1">
    <property type="nucleotide sequence ID" value="NZ_CAJXID010000034.1"/>
</dbReference>
<dbReference type="AlphaFoldDB" id="A0A922TBZ8"/>
<dbReference type="InterPro" id="IPR018640">
    <property type="entry name" value="DUF2063"/>
</dbReference>
<name>A0A922TBZ8_9HYPH</name>
<evidence type="ECO:0000313" key="2">
    <source>
        <dbReference type="EMBL" id="KEQ09991.1"/>
    </source>
</evidence>
<dbReference type="Gene3D" id="1.10.150.690">
    <property type="entry name" value="DUF2063"/>
    <property type="match status" value="1"/>
</dbReference>
<proteinExistence type="predicted"/>
<evidence type="ECO:0000259" key="1">
    <source>
        <dbReference type="Pfam" id="PF09836"/>
    </source>
</evidence>
<dbReference type="Proteomes" id="UP000052167">
    <property type="component" value="Unassembled WGS sequence"/>
</dbReference>